<accession>A0ABT9WR14</accession>
<dbReference type="GO" id="GO:0005524">
    <property type="term" value="F:ATP binding"/>
    <property type="evidence" value="ECO:0007669"/>
    <property type="project" value="UniProtKB-KW"/>
</dbReference>
<dbReference type="CDD" id="cd03255">
    <property type="entry name" value="ABC_MJ0796_LolCDE_FtsE"/>
    <property type="match status" value="1"/>
</dbReference>
<dbReference type="InterPro" id="IPR003439">
    <property type="entry name" value="ABC_transporter-like_ATP-bd"/>
</dbReference>
<reference evidence="6 7" key="1">
    <citation type="submission" date="2023-07" db="EMBL/GenBank/DDBJ databases">
        <title>Genomic Encyclopedia of Type Strains, Phase IV (KMG-IV): sequencing the most valuable type-strain genomes for metagenomic binning, comparative biology and taxonomic classification.</title>
        <authorList>
            <person name="Goeker M."/>
        </authorList>
    </citation>
    <scope>NUCLEOTIDE SEQUENCE [LARGE SCALE GENOMIC DNA]</scope>
    <source>
        <strain evidence="6 7">DSM 23837</strain>
    </source>
</reference>
<evidence type="ECO:0000313" key="6">
    <source>
        <dbReference type="EMBL" id="MDQ0175647.1"/>
    </source>
</evidence>
<feature type="domain" description="ABC transporter" evidence="5">
    <location>
        <begin position="5"/>
        <end position="235"/>
    </location>
</feature>
<keyword evidence="6" id="KW-0378">Hydrolase</keyword>
<keyword evidence="2" id="KW-0813">Transport</keyword>
<dbReference type="GO" id="GO:0016787">
    <property type="term" value="F:hydrolase activity"/>
    <property type="evidence" value="ECO:0007669"/>
    <property type="project" value="UniProtKB-KW"/>
</dbReference>
<evidence type="ECO:0000313" key="7">
    <source>
        <dbReference type="Proteomes" id="UP001223586"/>
    </source>
</evidence>
<organism evidence="6 7">
    <name type="scientific">Bacillus chungangensis</name>
    <dbReference type="NCBI Taxonomy" id="587633"/>
    <lineage>
        <taxon>Bacteria</taxon>
        <taxon>Bacillati</taxon>
        <taxon>Bacillota</taxon>
        <taxon>Bacilli</taxon>
        <taxon>Bacillales</taxon>
        <taxon>Bacillaceae</taxon>
        <taxon>Bacillus</taxon>
    </lineage>
</organism>
<dbReference type="PROSITE" id="PS00211">
    <property type="entry name" value="ABC_TRANSPORTER_1"/>
    <property type="match status" value="1"/>
</dbReference>
<evidence type="ECO:0000259" key="5">
    <source>
        <dbReference type="PROSITE" id="PS50893"/>
    </source>
</evidence>
<evidence type="ECO:0000256" key="3">
    <source>
        <dbReference type="ARBA" id="ARBA00022741"/>
    </source>
</evidence>
<comment type="similarity">
    <text evidence="1">Belongs to the ABC transporter superfamily.</text>
</comment>
<dbReference type="InterPro" id="IPR003593">
    <property type="entry name" value="AAA+_ATPase"/>
</dbReference>
<dbReference type="PANTHER" id="PTHR42798:SF2">
    <property type="entry name" value="ABC TRANSPORTER ATP-BINDING PROTEIN MG467-RELATED"/>
    <property type="match status" value="1"/>
</dbReference>
<sequence length="235" mass="26302">MFSTITLQKVSKYYGNNDALIWALQDITTVFHQKDFTSIIGASGSGKSTLLNMIGTLERPSSGNVLLGDRDVTMLHSNDLADIRSRNIGFIFQQFHLLPSLTALENVCIPLFHQHVPFHKEKRAKELLQLVGLKEKISSFPSQLSGGQQQRVAIARALITRPDWLLADEPTGNLDSETGKNIFELLISVKEINHCGIILVTHDPSLAEKTDRIIEMKDGAIIRDEMIRSQEKVKQ</sequence>
<dbReference type="PROSITE" id="PS50893">
    <property type="entry name" value="ABC_TRANSPORTER_2"/>
    <property type="match status" value="1"/>
</dbReference>
<dbReference type="Proteomes" id="UP001223586">
    <property type="component" value="Unassembled WGS sequence"/>
</dbReference>
<dbReference type="InterPro" id="IPR027417">
    <property type="entry name" value="P-loop_NTPase"/>
</dbReference>
<dbReference type="SUPFAM" id="SSF52540">
    <property type="entry name" value="P-loop containing nucleoside triphosphate hydrolases"/>
    <property type="match status" value="1"/>
</dbReference>
<dbReference type="Gene3D" id="3.40.50.300">
    <property type="entry name" value="P-loop containing nucleotide triphosphate hydrolases"/>
    <property type="match status" value="1"/>
</dbReference>
<dbReference type="RefSeq" id="WP_307228137.1">
    <property type="nucleotide sequence ID" value="NZ_JAUSTT010000007.1"/>
</dbReference>
<evidence type="ECO:0000256" key="1">
    <source>
        <dbReference type="ARBA" id="ARBA00005417"/>
    </source>
</evidence>
<dbReference type="PANTHER" id="PTHR42798">
    <property type="entry name" value="LIPOPROTEIN-RELEASING SYSTEM ATP-BINDING PROTEIN LOLD"/>
    <property type="match status" value="1"/>
</dbReference>
<name>A0ABT9WR14_9BACI</name>
<dbReference type="EC" id="3.6.3.-" evidence="6"/>
<dbReference type="SMART" id="SM00382">
    <property type="entry name" value="AAA"/>
    <property type="match status" value="1"/>
</dbReference>
<evidence type="ECO:0000256" key="4">
    <source>
        <dbReference type="ARBA" id="ARBA00022840"/>
    </source>
</evidence>
<proteinExistence type="inferred from homology"/>
<dbReference type="EMBL" id="JAUSTT010000007">
    <property type="protein sequence ID" value="MDQ0175647.1"/>
    <property type="molecule type" value="Genomic_DNA"/>
</dbReference>
<gene>
    <name evidence="6" type="ORF">J2S08_001481</name>
</gene>
<comment type="caution">
    <text evidence="6">The sequence shown here is derived from an EMBL/GenBank/DDBJ whole genome shotgun (WGS) entry which is preliminary data.</text>
</comment>
<dbReference type="Pfam" id="PF00005">
    <property type="entry name" value="ABC_tran"/>
    <property type="match status" value="1"/>
</dbReference>
<keyword evidence="3" id="KW-0547">Nucleotide-binding</keyword>
<keyword evidence="4 6" id="KW-0067">ATP-binding</keyword>
<dbReference type="InterPro" id="IPR017871">
    <property type="entry name" value="ABC_transporter-like_CS"/>
</dbReference>
<protein>
    <submittedName>
        <fullName evidence="6">ABC transport system ATP-binding protein/lipoprotein-releasing system ATP-binding protein</fullName>
        <ecNumber evidence="6">3.6.3.-</ecNumber>
    </submittedName>
</protein>
<evidence type="ECO:0000256" key="2">
    <source>
        <dbReference type="ARBA" id="ARBA00022448"/>
    </source>
</evidence>
<keyword evidence="7" id="KW-1185">Reference proteome</keyword>
<dbReference type="InterPro" id="IPR017911">
    <property type="entry name" value="MacB-like_ATP-bd"/>
</dbReference>